<reference evidence="1 2" key="1">
    <citation type="submission" date="2019-01" db="EMBL/GenBank/DDBJ databases">
        <title>Sequencing of cultivated peanut Arachis hypogaea provides insights into genome evolution and oil improvement.</title>
        <authorList>
            <person name="Chen X."/>
        </authorList>
    </citation>
    <scope>NUCLEOTIDE SEQUENCE [LARGE SCALE GENOMIC DNA]</scope>
    <source>
        <strain evidence="2">cv. Fuhuasheng</strain>
        <tissue evidence="1">Leaves</tissue>
    </source>
</reference>
<dbReference type="Proteomes" id="UP000289738">
    <property type="component" value="Chromosome A09"/>
</dbReference>
<sequence>MLSTSRMTTLKIQWKEDEMLISAWLNVSTDPMVGTDQKRKIFWSQIHNYCVEFNADKKRGNCM</sequence>
<protein>
    <submittedName>
        <fullName evidence="1">Uncharacterized protein</fullName>
    </submittedName>
</protein>
<organism evidence="1 2">
    <name type="scientific">Arachis hypogaea</name>
    <name type="common">Peanut</name>
    <dbReference type="NCBI Taxonomy" id="3818"/>
    <lineage>
        <taxon>Eukaryota</taxon>
        <taxon>Viridiplantae</taxon>
        <taxon>Streptophyta</taxon>
        <taxon>Embryophyta</taxon>
        <taxon>Tracheophyta</taxon>
        <taxon>Spermatophyta</taxon>
        <taxon>Magnoliopsida</taxon>
        <taxon>eudicotyledons</taxon>
        <taxon>Gunneridae</taxon>
        <taxon>Pentapetalae</taxon>
        <taxon>rosids</taxon>
        <taxon>fabids</taxon>
        <taxon>Fabales</taxon>
        <taxon>Fabaceae</taxon>
        <taxon>Papilionoideae</taxon>
        <taxon>50 kb inversion clade</taxon>
        <taxon>dalbergioids sensu lato</taxon>
        <taxon>Dalbergieae</taxon>
        <taxon>Pterocarpus clade</taxon>
        <taxon>Arachis</taxon>
    </lineage>
</organism>
<evidence type="ECO:0000313" key="2">
    <source>
        <dbReference type="Proteomes" id="UP000289738"/>
    </source>
</evidence>
<evidence type="ECO:0000313" key="1">
    <source>
        <dbReference type="EMBL" id="RYR38457.1"/>
    </source>
</evidence>
<dbReference type="EMBL" id="SDMP01000009">
    <property type="protein sequence ID" value="RYR38457.1"/>
    <property type="molecule type" value="Genomic_DNA"/>
</dbReference>
<comment type="caution">
    <text evidence="1">The sequence shown here is derived from an EMBL/GenBank/DDBJ whole genome shotgun (WGS) entry which is preliminary data.</text>
</comment>
<gene>
    <name evidence="1" type="ORF">Ahy_A09g043501</name>
</gene>
<dbReference type="AlphaFoldDB" id="A0A445BIG1"/>
<keyword evidence="2" id="KW-1185">Reference proteome</keyword>
<name>A0A445BIG1_ARAHY</name>
<proteinExistence type="predicted"/>
<accession>A0A445BIG1</accession>